<evidence type="ECO:0000256" key="1">
    <source>
        <dbReference type="SAM" id="Phobius"/>
    </source>
</evidence>
<reference evidence="2" key="1">
    <citation type="submission" date="2014-11" db="EMBL/GenBank/DDBJ databases">
        <authorList>
            <person name="Amaro Gonzalez C."/>
        </authorList>
    </citation>
    <scope>NUCLEOTIDE SEQUENCE</scope>
</reference>
<dbReference type="AlphaFoldDB" id="A0A0E9PUE2"/>
<keyword evidence="1" id="KW-1133">Transmembrane helix</keyword>
<feature type="transmembrane region" description="Helical" evidence="1">
    <location>
        <begin position="30"/>
        <end position="47"/>
    </location>
</feature>
<dbReference type="EMBL" id="GBXM01101104">
    <property type="protein sequence ID" value="JAH07473.1"/>
    <property type="molecule type" value="Transcribed_RNA"/>
</dbReference>
<sequence>MTSFLKFFLFGIFCVLVCKFRNVNKEFLSLSLSLFLFLFCLWFSFLMEHRGKVLCLFVFYFEV</sequence>
<proteinExistence type="predicted"/>
<name>A0A0E9PUE2_ANGAN</name>
<reference evidence="2" key="2">
    <citation type="journal article" date="2015" name="Fish Shellfish Immunol.">
        <title>Early steps in the European eel (Anguilla anguilla)-Vibrio vulnificus interaction in the gills: Role of the RtxA13 toxin.</title>
        <authorList>
            <person name="Callol A."/>
            <person name="Pajuelo D."/>
            <person name="Ebbesson L."/>
            <person name="Teles M."/>
            <person name="MacKenzie S."/>
            <person name="Amaro C."/>
        </authorList>
    </citation>
    <scope>NUCLEOTIDE SEQUENCE</scope>
</reference>
<accession>A0A0E9PUE2</accession>
<protein>
    <submittedName>
        <fullName evidence="2">Uncharacterized protein</fullName>
    </submittedName>
</protein>
<keyword evidence="1" id="KW-0472">Membrane</keyword>
<organism evidence="2">
    <name type="scientific">Anguilla anguilla</name>
    <name type="common">European freshwater eel</name>
    <name type="synonym">Muraena anguilla</name>
    <dbReference type="NCBI Taxonomy" id="7936"/>
    <lineage>
        <taxon>Eukaryota</taxon>
        <taxon>Metazoa</taxon>
        <taxon>Chordata</taxon>
        <taxon>Craniata</taxon>
        <taxon>Vertebrata</taxon>
        <taxon>Euteleostomi</taxon>
        <taxon>Actinopterygii</taxon>
        <taxon>Neopterygii</taxon>
        <taxon>Teleostei</taxon>
        <taxon>Anguilliformes</taxon>
        <taxon>Anguillidae</taxon>
        <taxon>Anguilla</taxon>
    </lineage>
</organism>
<evidence type="ECO:0000313" key="2">
    <source>
        <dbReference type="EMBL" id="JAH07473.1"/>
    </source>
</evidence>
<keyword evidence="1" id="KW-0812">Transmembrane</keyword>